<dbReference type="InterPro" id="IPR010488">
    <property type="entry name" value="Zeta_toxin_domain"/>
</dbReference>
<dbReference type="GO" id="GO:0005524">
    <property type="term" value="F:ATP binding"/>
    <property type="evidence" value="ECO:0007669"/>
    <property type="project" value="UniProtKB-KW"/>
</dbReference>
<evidence type="ECO:0000256" key="2">
    <source>
        <dbReference type="ARBA" id="ARBA00022840"/>
    </source>
</evidence>
<evidence type="ECO:0000313" key="5">
    <source>
        <dbReference type="Proteomes" id="UP000593605"/>
    </source>
</evidence>
<dbReference type="RefSeq" id="WP_193440581.1">
    <property type="nucleotide sequence ID" value="NZ_CP063145.1"/>
</dbReference>
<dbReference type="KEGG" id="civ:IMZ16_03960"/>
<dbReference type="Proteomes" id="UP000593605">
    <property type="component" value="Chromosome"/>
</dbReference>
<dbReference type="Gene3D" id="3.40.50.300">
    <property type="entry name" value="P-loop containing nucleotide triphosphate hydrolases"/>
    <property type="match status" value="1"/>
</dbReference>
<sequence>MRESEIRNIYEKKKNLFLSGLKSSENPVAVLLGGQPASGKGSLVKKCKEYYPTQDFLIVNGDNFRIFHPRHDELRKIPHRFSSETQIFSNMFTENLINDALNNNYSIIIEGTMRNPDIPTQTCKQFKEVGYIVDALAISAPQILTELGIYVRYQEEVNSSGYGRLADVSSHNQAVAGVSESLDKLYHEKIVNNIQIFSLYAKDDLAYFTLKDNSWNNQDWIPSDIIKKTREDQFNNINLLLSARDRGYATFREIDTTLKNDVAKLLHVVERQIEDLDNKKKRGFKR</sequence>
<evidence type="ECO:0000256" key="1">
    <source>
        <dbReference type="ARBA" id="ARBA00022741"/>
    </source>
</evidence>
<evidence type="ECO:0000313" key="4">
    <source>
        <dbReference type="EMBL" id="QOR74597.1"/>
    </source>
</evidence>
<dbReference type="InterPro" id="IPR027417">
    <property type="entry name" value="P-loop_NTPase"/>
</dbReference>
<accession>A0A7M1T5M4</accession>
<proteinExistence type="predicted"/>
<keyword evidence="2" id="KW-0067">ATP-binding</keyword>
<dbReference type="EMBL" id="CP063145">
    <property type="protein sequence ID" value="QOR74597.1"/>
    <property type="molecule type" value="Genomic_DNA"/>
</dbReference>
<feature type="domain" description="Zeta toxin" evidence="3">
    <location>
        <begin position="22"/>
        <end position="197"/>
    </location>
</feature>
<gene>
    <name evidence="4" type="ORF">IMZ16_03960</name>
</gene>
<evidence type="ECO:0000259" key="3">
    <source>
        <dbReference type="Pfam" id="PF06414"/>
    </source>
</evidence>
<dbReference type="AlphaFoldDB" id="A0A7M1T5M4"/>
<reference evidence="4 5" key="1">
    <citation type="submission" date="2020-10" db="EMBL/GenBank/DDBJ databases">
        <title>Complete genome of Cruoricapor ignavus strain M1214 isolated from the blood culture of a febrile patient.</title>
        <authorList>
            <person name="Guglielmino C.J.D."/>
        </authorList>
    </citation>
    <scope>NUCLEOTIDE SEQUENCE [LARGE SCALE GENOMIC DNA]</scope>
    <source>
        <strain evidence="4 5">M1214</strain>
    </source>
</reference>
<dbReference type="SUPFAM" id="SSF52540">
    <property type="entry name" value="P-loop containing nucleoside triphosphate hydrolases"/>
    <property type="match status" value="1"/>
</dbReference>
<name>A0A7M1T5M4_9FLAO</name>
<keyword evidence="1" id="KW-0547">Nucleotide-binding</keyword>
<dbReference type="GO" id="GO:0016301">
    <property type="term" value="F:kinase activity"/>
    <property type="evidence" value="ECO:0007669"/>
    <property type="project" value="InterPro"/>
</dbReference>
<dbReference type="Pfam" id="PF06414">
    <property type="entry name" value="Zeta_toxin"/>
    <property type="match status" value="1"/>
</dbReference>
<organism evidence="4 5">
    <name type="scientific">Cruoricaptor ignavus</name>
    <dbReference type="NCBI Taxonomy" id="1118202"/>
    <lineage>
        <taxon>Bacteria</taxon>
        <taxon>Pseudomonadati</taxon>
        <taxon>Bacteroidota</taxon>
        <taxon>Flavobacteriia</taxon>
        <taxon>Flavobacteriales</taxon>
        <taxon>Weeksellaceae</taxon>
        <taxon>Cruoricaptor</taxon>
    </lineage>
</organism>
<protein>
    <submittedName>
        <fullName evidence="4">Zeta toxin family protein</fullName>
    </submittedName>
</protein>